<dbReference type="Proteomes" id="UP000317243">
    <property type="component" value="Unassembled WGS sequence"/>
</dbReference>
<dbReference type="CDD" id="cd01130">
    <property type="entry name" value="VirB11-like_ATPase"/>
    <property type="match status" value="1"/>
</dbReference>
<evidence type="ECO:0000256" key="1">
    <source>
        <dbReference type="ARBA" id="ARBA00006611"/>
    </source>
</evidence>
<dbReference type="GO" id="GO:0016887">
    <property type="term" value="F:ATP hydrolysis activity"/>
    <property type="evidence" value="ECO:0007669"/>
    <property type="project" value="InterPro"/>
</dbReference>
<dbReference type="RefSeq" id="WP_146506789.1">
    <property type="nucleotide sequence ID" value="NZ_SIHI01000001.1"/>
</dbReference>
<proteinExistence type="inferred from homology"/>
<accession>A0A5C5X228</accession>
<name>A0A5C5X228_9PLAN</name>
<comment type="caution">
    <text evidence="3">The sequence shown here is derived from an EMBL/GenBank/DDBJ whole genome shotgun (WGS) entry which is preliminary data.</text>
</comment>
<dbReference type="PANTHER" id="PTHR30486">
    <property type="entry name" value="TWITCHING MOTILITY PROTEIN PILT"/>
    <property type="match status" value="1"/>
</dbReference>
<organism evidence="3 4">
    <name type="scientific">Thalassoglobus neptunius</name>
    <dbReference type="NCBI Taxonomy" id="1938619"/>
    <lineage>
        <taxon>Bacteria</taxon>
        <taxon>Pseudomonadati</taxon>
        <taxon>Planctomycetota</taxon>
        <taxon>Planctomycetia</taxon>
        <taxon>Planctomycetales</taxon>
        <taxon>Planctomycetaceae</taxon>
        <taxon>Thalassoglobus</taxon>
    </lineage>
</organism>
<dbReference type="AlphaFoldDB" id="A0A5C5X228"/>
<dbReference type="PANTHER" id="PTHR30486:SF15">
    <property type="entry name" value="TYPE II_IV SECRETION SYSTEM ATPASE"/>
    <property type="match status" value="1"/>
</dbReference>
<evidence type="ECO:0000259" key="2">
    <source>
        <dbReference type="Pfam" id="PF00437"/>
    </source>
</evidence>
<sequence>MLLTTSTEQTFQCENDGFGPVDESELAFQQLKIRIHERLIDELDLSVLAHVSQEDLADQVRAISRELLREDGAQLSEADDERMLQELFDEVFGLGPLEHLMRDDAVNDILVNHQHEVYVERRGRMELTDVVFADEKHLIRIIQRIVSRVGRRIDEVNPMVDARLPDGSRINAVIPPMSLNGPTLSIRRFGRNPLQVADLVENQTVVAEIVEFLAAAIDARISFLISGGTGAGKTTFLNALTKYIPSDERIVTIEDSAELRLQHRHVVRLETRPENNEGVGEISQRMLVRNSLRMRPDRIIVGEVRGPEALDMLQAMNTGHEGSLTTIHANDSRDSLSRLEMMVAMSGYDLSIPVIRQYIKLGLTLVVHLARLKGGARRVMQVSEITGLKNGEFVLEDVFGFTQTGVDEIGVARGEYYFTGYRPKCLARLEAAGVQLSDDLFKQRRMASKPVNHSDTGR</sequence>
<dbReference type="EMBL" id="SIHI01000001">
    <property type="protein sequence ID" value="TWT56880.1"/>
    <property type="molecule type" value="Genomic_DNA"/>
</dbReference>
<feature type="domain" description="Bacterial type II secretion system protein E" evidence="2">
    <location>
        <begin position="94"/>
        <end position="371"/>
    </location>
</feature>
<evidence type="ECO:0000313" key="4">
    <source>
        <dbReference type="Proteomes" id="UP000317243"/>
    </source>
</evidence>
<dbReference type="SUPFAM" id="SSF52540">
    <property type="entry name" value="P-loop containing nucleoside triphosphate hydrolases"/>
    <property type="match status" value="1"/>
</dbReference>
<keyword evidence="4" id="KW-1185">Reference proteome</keyword>
<dbReference type="InterPro" id="IPR050921">
    <property type="entry name" value="T4SS_GSP_E_ATPase"/>
</dbReference>
<protein>
    <submittedName>
        <fullName evidence="3">Putative conjugal transfer protein/MT3759</fullName>
    </submittedName>
</protein>
<evidence type="ECO:0000313" key="3">
    <source>
        <dbReference type="EMBL" id="TWT56880.1"/>
    </source>
</evidence>
<dbReference type="InterPro" id="IPR001482">
    <property type="entry name" value="T2SS/T4SS_dom"/>
</dbReference>
<dbReference type="Gene3D" id="3.30.450.380">
    <property type="match status" value="1"/>
</dbReference>
<dbReference type="Pfam" id="PF00437">
    <property type="entry name" value="T2SSE"/>
    <property type="match status" value="1"/>
</dbReference>
<dbReference type="InterPro" id="IPR027417">
    <property type="entry name" value="P-loop_NTPase"/>
</dbReference>
<dbReference type="Gene3D" id="3.40.50.300">
    <property type="entry name" value="P-loop containing nucleotide triphosphate hydrolases"/>
    <property type="match status" value="1"/>
</dbReference>
<reference evidence="3 4" key="1">
    <citation type="submission" date="2019-02" db="EMBL/GenBank/DDBJ databases">
        <title>Deep-cultivation of Planctomycetes and their phenomic and genomic characterization uncovers novel biology.</title>
        <authorList>
            <person name="Wiegand S."/>
            <person name="Jogler M."/>
            <person name="Boedeker C."/>
            <person name="Pinto D."/>
            <person name="Vollmers J."/>
            <person name="Rivas-Marin E."/>
            <person name="Kohn T."/>
            <person name="Peeters S.H."/>
            <person name="Heuer A."/>
            <person name="Rast P."/>
            <person name="Oberbeckmann S."/>
            <person name="Bunk B."/>
            <person name="Jeske O."/>
            <person name="Meyerdierks A."/>
            <person name="Storesund J.E."/>
            <person name="Kallscheuer N."/>
            <person name="Luecker S."/>
            <person name="Lage O.M."/>
            <person name="Pohl T."/>
            <person name="Merkel B.J."/>
            <person name="Hornburger P."/>
            <person name="Mueller R.-W."/>
            <person name="Bruemmer F."/>
            <person name="Labrenz M."/>
            <person name="Spormann A.M."/>
            <person name="Op Den Camp H."/>
            <person name="Overmann J."/>
            <person name="Amann R."/>
            <person name="Jetten M.S.M."/>
            <person name="Mascher T."/>
            <person name="Medema M.H."/>
            <person name="Devos D.P."/>
            <person name="Kaster A.-K."/>
            <person name="Ovreas L."/>
            <person name="Rohde M."/>
            <person name="Galperin M.Y."/>
            <person name="Jogler C."/>
        </authorList>
    </citation>
    <scope>NUCLEOTIDE SEQUENCE [LARGE SCALE GENOMIC DNA]</scope>
    <source>
        <strain evidence="3 4">KOR42</strain>
    </source>
</reference>
<gene>
    <name evidence="3" type="ORF">KOR42_02350</name>
</gene>
<dbReference type="OrthoDB" id="9810761at2"/>
<comment type="similarity">
    <text evidence="1">Belongs to the GSP E family.</text>
</comment>